<feature type="non-terminal residue" evidence="3">
    <location>
        <position position="80"/>
    </location>
</feature>
<reference evidence="3" key="1">
    <citation type="submission" date="2021-02" db="EMBL/GenBank/DDBJ databases">
        <authorList>
            <person name="Nowell W R."/>
        </authorList>
    </citation>
    <scope>NUCLEOTIDE SEQUENCE</scope>
</reference>
<accession>A0A822DX67</accession>
<evidence type="ECO:0000313" key="2">
    <source>
        <dbReference type="EMBL" id="CAF4984916.1"/>
    </source>
</evidence>
<dbReference type="EMBL" id="CAJOBR010065372">
    <property type="protein sequence ID" value="CAF5082148.1"/>
    <property type="molecule type" value="Genomic_DNA"/>
</dbReference>
<gene>
    <name evidence="3" type="ORF">QYT958_LOCUS43959</name>
    <name evidence="2" type="ORF">UJA718_LOCUS49511</name>
</gene>
<feature type="region of interest" description="Disordered" evidence="1">
    <location>
        <begin position="1"/>
        <end position="45"/>
    </location>
</feature>
<proteinExistence type="predicted"/>
<dbReference type="AlphaFoldDB" id="A0A822DX67"/>
<dbReference type="Proteomes" id="UP000663873">
    <property type="component" value="Unassembled WGS sequence"/>
</dbReference>
<comment type="caution">
    <text evidence="3">The sequence shown here is derived from an EMBL/GenBank/DDBJ whole genome shotgun (WGS) entry which is preliminary data.</text>
</comment>
<feature type="non-terminal residue" evidence="3">
    <location>
        <position position="1"/>
    </location>
</feature>
<keyword evidence="5" id="KW-1185">Reference proteome</keyword>
<feature type="compositionally biased region" description="Low complexity" evidence="1">
    <location>
        <begin position="1"/>
        <end position="39"/>
    </location>
</feature>
<evidence type="ECO:0000256" key="1">
    <source>
        <dbReference type="SAM" id="MobiDB-lite"/>
    </source>
</evidence>
<dbReference type="EMBL" id="CAJOBP010104368">
    <property type="protein sequence ID" value="CAF4984916.1"/>
    <property type="molecule type" value="Genomic_DNA"/>
</dbReference>
<evidence type="ECO:0000313" key="4">
    <source>
        <dbReference type="Proteomes" id="UP000663848"/>
    </source>
</evidence>
<evidence type="ECO:0000313" key="5">
    <source>
        <dbReference type="Proteomes" id="UP000663873"/>
    </source>
</evidence>
<dbReference type="Proteomes" id="UP000663848">
    <property type="component" value="Unassembled WGS sequence"/>
</dbReference>
<sequence length="80" mass="8782">GTSTTKSISSKNSTTSDDTNRSLLSALTNNNNSSSRQSNFDLTKNTFGTNLCPKLEDIQMIEPVITEFISNERLNGIYFG</sequence>
<organism evidence="3 4">
    <name type="scientific">Rotaria socialis</name>
    <dbReference type="NCBI Taxonomy" id="392032"/>
    <lineage>
        <taxon>Eukaryota</taxon>
        <taxon>Metazoa</taxon>
        <taxon>Spiralia</taxon>
        <taxon>Gnathifera</taxon>
        <taxon>Rotifera</taxon>
        <taxon>Eurotatoria</taxon>
        <taxon>Bdelloidea</taxon>
        <taxon>Philodinida</taxon>
        <taxon>Philodinidae</taxon>
        <taxon>Rotaria</taxon>
    </lineage>
</organism>
<evidence type="ECO:0000313" key="3">
    <source>
        <dbReference type="EMBL" id="CAF5082148.1"/>
    </source>
</evidence>
<name>A0A822DX67_9BILA</name>
<protein>
    <submittedName>
        <fullName evidence="3">Uncharacterized protein</fullName>
    </submittedName>
</protein>